<evidence type="ECO:0000256" key="3">
    <source>
        <dbReference type="ARBA" id="ARBA00023277"/>
    </source>
</evidence>
<dbReference type="Proteomes" id="UP000241346">
    <property type="component" value="Unassembled WGS sequence"/>
</dbReference>
<evidence type="ECO:0000313" key="9">
    <source>
        <dbReference type="Proteomes" id="UP000241346"/>
    </source>
</evidence>
<keyword evidence="5" id="KW-0624">Polysaccharide degradation</keyword>
<dbReference type="Pfam" id="PF00759">
    <property type="entry name" value="Glyco_hydro_9"/>
    <property type="match status" value="1"/>
</dbReference>
<comment type="similarity">
    <text evidence="1">Belongs to the glycosyl hydrolase 9 (cellulase E) family.</text>
</comment>
<dbReference type="OrthoDB" id="9808897at2"/>
<evidence type="ECO:0000256" key="2">
    <source>
        <dbReference type="ARBA" id="ARBA00022801"/>
    </source>
</evidence>
<dbReference type="GO" id="GO:0008810">
    <property type="term" value="F:cellulase activity"/>
    <property type="evidence" value="ECO:0007669"/>
    <property type="project" value="InterPro"/>
</dbReference>
<dbReference type="SUPFAM" id="SSF48208">
    <property type="entry name" value="Six-hairpin glycosidases"/>
    <property type="match status" value="1"/>
</dbReference>
<dbReference type="RefSeq" id="WP_107301340.1">
    <property type="nucleotide sequence ID" value="NZ_PYMB01000038.1"/>
</dbReference>
<keyword evidence="3" id="KW-0119">Carbohydrate metabolism</keyword>
<dbReference type="AlphaFoldDB" id="A0A2T3MXM8"/>
<dbReference type="PANTHER" id="PTHR22298">
    <property type="entry name" value="ENDO-1,4-BETA-GLUCANASE"/>
    <property type="match status" value="1"/>
</dbReference>
<dbReference type="Pfam" id="PF02927">
    <property type="entry name" value="CelD_N"/>
    <property type="match status" value="1"/>
</dbReference>
<dbReference type="Gene3D" id="1.50.10.10">
    <property type="match status" value="1"/>
</dbReference>
<dbReference type="Gene3D" id="2.60.40.10">
    <property type="entry name" value="Immunoglobulins"/>
    <property type="match status" value="1"/>
</dbReference>
<dbReference type="GO" id="GO:0000272">
    <property type="term" value="P:polysaccharide catabolic process"/>
    <property type="evidence" value="ECO:0007669"/>
    <property type="project" value="UniProtKB-KW"/>
</dbReference>
<reference evidence="8 9" key="1">
    <citation type="submission" date="2018-03" db="EMBL/GenBank/DDBJ databases">
        <title>Whole genome sequencing of Histamine producing bacteria.</title>
        <authorList>
            <person name="Butler K."/>
        </authorList>
    </citation>
    <scope>NUCLEOTIDE SEQUENCE [LARGE SCALE GENOMIC DNA]</scope>
    <source>
        <strain evidence="8 9">DSM 19138</strain>
    </source>
</reference>
<evidence type="ECO:0000259" key="6">
    <source>
        <dbReference type="Pfam" id="PF00759"/>
    </source>
</evidence>
<dbReference type="EMBL" id="PYMB01000038">
    <property type="protein sequence ID" value="PSW04747.1"/>
    <property type="molecule type" value="Genomic_DNA"/>
</dbReference>
<dbReference type="InterPro" id="IPR014756">
    <property type="entry name" value="Ig_E-set"/>
</dbReference>
<dbReference type="CDD" id="cd02850">
    <property type="entry name" value="E_set_Cellulase_N"/>
    <property type="match status" value="1"/>
</dbReference>
<keyword evidence="4" id="KW-0326">Glycosidase</keyword>
<evidence type="ECO:0000256" key="1">
    <source>
        <dbReference type="ARBA" id="ARBA00007072"/>
    </source>
</evidence>
<dbReference type="InterPro" id="IPR004197">
    <property type="entry name" value="Cellulase_Ig-like"/>
</dbReference>
<organism evidence="8 9">
    <name type="scientific">Photobacterium rosenbergii</name>
    <dbReference type="NCBI Taxonomy" id="294936"/>
    <lineage>
        <taxon>Bacteria</taxon>
        <taxon>Pseudomonadati</taxon>
        <taxon>Pseudomonadota</taxon>
        <taxon>Gammaproteobacteria</taxon>
        <taxon>Vibrionales</taxon>
        <taxon>Vibrionaceae</taxon>
        <taxon>Photobacterium</taxon>
    </lineage>
</organism>
<gene>
    <name evidence="8" type="ORF">C9J01_27950</name>
</gene>
<feature type="domain" description="Glycoside hydrolase family 9" evidence="6">
    <location>
        <begin position="98"/>
        <end position="507"/>
    </location>
</feature>
<dbReference type="SUPFAM" id="SSF81296">
    <property type="entry name" value="E set domains"/>
    <property type="match status" value="1"/>
</dbReference>
<name>A0A2T3MXM8_9GAMM</name>
<keyword evidence="2" id="KW-0378">Hydrolase</keyword>
<proteinExistence type="inferred from homology"/>
<dbReference type="InterPro" id="IPR001701">
    <property type="entry name" value="Glyco_hydro_9"/>
</dbReference>
<evidence type="ECO:0000313" key="8">
    <source>
        <dbReference type="EMBL" id="PSW04747.1"/>
    </source>
</evidence>
<feature type="domain" description="Cellulase Ig-like" evidence="7">
    <location>
        <begin position="3"/>
        <end position="81"/>
    </location>
</feature>
<dbReference type="InterPro" id="IPR008928">
    <property type="entry name" value="6-hairpin_glycosidase_sf"/>
</dbReference>
<dbReference type="InterPro" id="IPR013783">
    <property type="entry name" value="Ig-like_fold"/>
</dbReference>
<evidence type="ECO:0000256" key="4">
    <source>
        <dbReference type="ARBA" id="ARBA00023295"/>
    </source>
</evidence>
<comment type="caution">
    <text evidence="8">The sequence shown here is derived from an EMBL/GenBank/DDBJ whole genome shotgun (WGS) entry which is preliminary data.</text>
</comment>
<evidence type="ECO:0000259" key="7">
    <source>
        <dbReference type="Pfam" id="PF02927"/>
    </source>
</evidence>
<protein>
    <submittedName>
        <fullName evidence="8">Chitobiase</fullName>
    </submittedName>
</protein>
<sequence length="577" mass="64823">MQLLINHLGYEQFGHKQAVVQTATPISIQYAELLCAQSQQPILQLPLEACGPVDQWHTGLTYTVDFSALTECGNYLLRVGETLSAPFAIAEGLLMTRTFSDVLHYFKSQRCGGKFELADRSIPLLGSDTKVDVSGGWYDASGDVSKYLSHLSFSNYFNPQQTPMVVWNMLTAFEALADEQAFADFSRIRLLEEALYGADFLVKMQSPSGYFYTTVFDKWSKQTEQREICSYAHQSGDKSDDFQAGFRQGAGVSIAALAAASRLLHSPSAQHIGYPATASDSYLTAAEQGYWHLVEHNQQYLDDGTENIIDEYCALLAAVELFRATSNADYLSQARDWAEKLAKRQHSDDQQHCYWSANNDGSRPYFHAAEAGLPVISLLKYLAIETDPQRQEQLGDIVANAVTFELDITQQVNNPFGYPRQYAKPVNGQKTAMFFIPHQNETGYWWQGENARLASLASMAFLAASYPSCQPLRSQLKAYGQRLLDWLLGLNPFDISMLDGHGRNNPDYLPELGFFNARGGVCNGITSGFDNEQDIAFNPAPHHQDILQNWRWGEQWIPHATWYLLAVTLQFKERHND</sequence>
<dbReference type="InterPro" id="IPR012341">
    <property type="entry name" value="6hp_glycosidase-like_sf"/>
</dbReference>
<evidence type="ECO:0000256" key="5">
    <source>
        <dbReference type="ARBA" id="ARBA00023326"/>
    </source>
</evidence>
<accession>A0A2T3MXM8</accession>